<dbReference type="Proteomes" id="UP000187203">
    <property type="component" value="Unassembled WGS sequence"/>
</dbReference>
<keyword evidence="2" id="KW-1185">Reference proteome</keyword>
<evidence type="ECO:0008006" key="3">
    <source>
        <dbReference type="Google" id="ProtNLM"/>
    </source>
</evidence>
<proteinExistence type="predicted"/>
<dbReference type="OrthoDB" id="996626at2759"/>
<evidence type="ECO:0000313" key="2">
    <source>
        <dbReference type="Proteomes" id="UP000187203"/>
    </source>
</evidence>
<feature type="non-terminal residue" evidence="1">
    <location>
        <position position="241"/>
    </location>
</feature>
<sequence length="241" mass="26795">MAKQVSLSQVGLLYDAWMELSDSILDFDKDRALDDTACAGENFHLACECAAGADEEWFPIIEETSRAHLGRGDLTPATISPAFSAGSFNTLWAKWVDREFMDVGFRNLLIGARVFDAICLGRKGRFFADSEVVDFLLRGWNKFTHTIITAFGEITFTLEDVAAATLFPILGELDPRTVQLDADEQAIETSLLATHIILPAGKKFRDGKTAKLFDWLQYYANANDDIAIPNHRAALVLLWLS</sequence>
<evidence type="ECO:0000313" key="1">
    <source>
        <dbReference type="EMBL" id="OMO52674.1"/>
    </source>
</evidence>
<name>A0A1R3G3M4_9ROSI</name>
<gene>
    <name evidence="1" type="ORF">COLO4_37056</name>
</gene>
<dbReference type="AlphaFoldDB" id="A0A1R3G3M4"/>
<comment type="caution">
    <text evidence="1">The sequence shown here is derived from an EMBL/GenBank/DDBJ whole genome shotgun (WGS) entry which is preliminary data.</text>
</comment>
<protein>
    <recommendedName>
        <fullName evidence="3">Aminotransferase-like plant mobile domain-containing protein</fullName>
    </recommendedName>
</protein>
<reference evidence="2" key="1">
    <citation type="submission" date="2013-09" db="EMBL/GenBank/DDBJ databases">
        <title>Corchorus olitorius genome sequencing.</title>
        <authorList>
            <person name="Alam M."/>
            <person name="Haque M.S."/>
            <person name="Islam M.S."/>
            <person name="Emdad E.M."/>
            <person name="Islam M.M."/>
            <person name="Ahmed B."/>
            <person name="Halim A."/>
            <person name="Hossen Q.M.M."/>
            <person name="Hossain M.Z."/>
            <person name="Ahmed R."/>
            <person name="Khan M.M."/>
            <person name="Islam R."/>
            <person name="Rashid M.M."/>
            <person name="Khan S.A."/>
            <person name="Rahman M.S."/>
            <person name="Alam M."/>
            <person name="Yahiya A.S."/>
            <person name="Khan M.S."/>
            <person name="Azam M.S."/>
            <person name="Haque T."/>
            <person name="Lashkar M.Z.H."/>
            <person name="Akhand A.I."/>
            <person name="Morshed G."/>
            <person name="Roy S."/>
            <person name="Uddin K.S."/>
            <person name="Rabeya T."/>
            <person name="Hossain A.S."/>
            <person name="Chowdhury A."/>
            <person name="Snigdha A.R."/>
            <person name="Mortoza M.S."/>
            <person name="Matin S.A."/>
            <person name="Hoque S.M.E."/>
            <person name="Islam M.K."/>
            <person name="Roy D.K."/>
            <person name="Haider R."/>
            <person name="Moosa M.M."/>
            <person name="Elias S.M."/>
            <person name="Hasan A.M."/>
            <person name="Jahan S."/>
            <person name="Shafiuddin M."/>
            <person name="Mahmood N."/>
            <person name="Shommy N.S."/>
        </authorList>
    </citation>
    <scope>NUCLEOTIDE SEQUENCE [LARGE SCALE GENOMIC DNA]</scope>
    <source>
        <strain evidence="2">cv. O-4</strain>
    </source>
</reference>
<organism evidence="1 2">
    <name type="scientific">Corchorus olitorius</name>
    <dbReference type="NCBI Taxonomy" id="93759"/>
    <lineage>
        <taxon>Eukaryota</taxon>
        <taxon>Viridiplantae</taxon>
        <taxon>Streptophyta</taxon>
        <taxon>Embryophyta</taxon>
        <taxon>Tracheophyta</taxon>
        <taxon>Spermatophyta</taxon>
        <taxon>Magnoliopsida</taxon>
        <taxon>eudicotyledons</taxon>
        <taxon>Gunneridae</taxon>
        <taxon>Pentapetalae</taxon>
        <taxon>rosids</taxon>
        <taxon>malvids</taxon>
        <taxon>Malvales</taxon>
        <taxon>Malvaceae</taxon>
        <taxon>Grewioideae</taxon>
        <taxon>Apeibeae</taxon>
        <taxon>Corchorus</taxon>
    </lineage>
</organism>
<accession>A0A1R3G3M4</accession>
<dbReference type="EMBL" id="AWUE01023809">
    <property type="protein sequence ID" value="OMO52674.1"/>
    <property type="molecule type" value="Genomic_DNA"/>
</dbReference>